<feature type="binding site" evidence="4">
    <location>
        <position position="105"/>
    </location>
    <ligand>
        <name>a divalent metal cation</name>
        <dbReference type="ChEBI" id="CHEBI:60240"/>
        <label>1</label>
    </ligand>
</feature>
<dbReference type="PANTHER" id="PTHR13799">
    <property type="entry name" value="NGG1 INTERACTING FACTOR 3"/>
    <property type="match status" value="1"/>
</dbReference>
<feature type="binding site" evidence="4">
    <location>
        <position position="65"/>
    </location>
    <ligand>
        <name>a divalent metal cation</name>
        <dbReference type="ChEBI" id="CHEBI:60240"/>
        <label>1</label>
    </ligand>
</feature>
<gene>
    <name evidence="5" type="ORF">CJ218_03970</name>
</gene>
<evidence type="ECO:0000313" key="5">
    <source>
        <dbReference type="EMBL" id="PMC52605.1"/>
    </source>
</evidence>
<dbReference type="InterPro" id="IPR002678">
    <property type="entry name" value="DUF34/NIF3"/>
</dbReference>
<dbReference type="AlphaFoldDB" id="A0A2N6SF93"/>
<evidence type="ECO:0000313" key="6">
    <source>
        <dbReference type="Proteomes" id="UP000235670"/>
    </source>
</evidence>
<dbReference type="SUPFAM" id="SSF102705">
    <property type="entry name" value="NIF3 (NGG1p interacting factor 3)-like"/>
    <property type="match status" value="1"/>
</dbReference>
<dbReference type="Gene3D" id="3.40.1390.30">
    <property type="entry name" value="NIF3 (NGG1p interacting factor 3)-like"/>
    <property type="match status" value="2"/>
</dbReference>
<evidence type="ECO:0000256" key="3">
    <source>
        <dbReference type="ARBA" id="ARBA00022723"/>
    </source>
</evidence>
<dbReference type="OrthoDB" id="9792792at2"/>
<dbReference type="Pfam" id="PF01784">
    <property type="entry name" value="DUF34_NIF3"/>
    <property type="match status" value="1"/>
</dbReference>
<comment type="similarity">
    <text evidence="1">Belongs to the GTP cyclohydrolase I type 2/NIF3 family.</text>
</comment>
<dbReference type="STRING" id="84135.GCA_001052115_00273"/>
<keyword evidence="3 4" id="KW-0479">Metal-binding</keyword>
<comment type="caution">
    <text evidence="5">The sequence shown here is derived from an EMBL/GenBank/DDBJ whole genome shotgun (WGS) entry which is preliminary data.</text>
</comment>
<protein>
    <recommendedName>
        <fullName evidence="2">GTP cyclohydrolase 1 type 2 homolog</fullName>
    </recommendedName>
</protein>
<dbReference type="InterPro" id="IPR036069">
    <property type="entry name" value="DUF34/NIF3_sf"/>
</dbReference>
<feature type="binding site" evidence="4">
    <location>
        <position position="224"/>
    </location>
    <ligand>
        <name>a divalent metal cation</name>
        <dbReference type="ChEBI" id="CHEBI:60240"/>
        <label>1</label>
    </ligand>
</feature>
<organism evidence="5 6">
    <name type="scientific">Gemella sanguinis</name>
    <dbReference type="NCBI Taxonomy" id="84135"/>
    <lineage>
        <taxon>Bacteria</taxon>
        <taxon>Bacillati</taxon>
        <taxon>Bacillota</taxon>
        <taxon>Bacilli</taxon>
        <taxon>Bacillales</taxon>
        <taxon>Gemellaceae</taxon>
        <taxon>Gemella</taxon>
    </lineage>
</organism>
<feature type="binding site" evidence="4">
    <location>
        <position position="66"/>
    </location>
    <ligand>
        <name>a divalent metal cation</name>
        <dbReference type="ChEBI" id="CHEBI:60240"/>
        <label>1</label>
    </ligand>
</feature>
<feature type="binding site" evidence="4">
    <location>
        <position position="227"/>
    </location>
    <ligand>
        <name>a divalent metal cation</name>
        <dbReference type="ChEBI" id="CHEBI:60240"/>
        <label>1</label>
    </ligand>
</feature>
<accession>A0A2N6SF93</accession>
<sequence length="258" mass="29144">MVKVKNVFDHLNRLADIKLAEKWDNVGLMLGNYNDEVNKVLVCLDVTTDVVDEAIKNGINLIVSHHPLIFKPLKSLNFTDDFKSNIIRNLIQNNISVISFHTNLDSASLGLNDFLAKKLKLEEINVLFEHELDHNSGLGRFGKLSKEMDLEEFIKYLKDQFKLETVSAVIGNNKKIHSVAILGGSGADFIYSIPDVDIYLTGDVGYHAALDAIEMKKNIIDIGHFSEHLVKELLQDYIRELNIVVEQSKVEKTPFVIL</sequence>
<dbReference type="FunFam" id="3.40.1390.30:FF:000001">
    <property type="entry name" value="GTP cyclohydrolase 1 type 2"/>
    <property type="match status" value="1"/>
</dbReference>
<reference evidence="5 6" key="1">
    <citation type="submission" date="2017-09" db="EMBL/GenBank/DDBJ databases">
        <title>Bacterial strain isolated from the female urinary microbiota.</title>
        <authorList>
            <person name="Thomas-White K."/>
            <person name="Kumar N."/>
            <person name="Forster S."/>
            <person name="Putonti C."/>
            <person name="Lawley T."/>
            <person name="Wolfe A.J."/>
        </authorList>
    </citation>
    <scope>NUCLEOTIDE SEQUENCE [LARGE SCALE GENOMIC DNA]</scope>
    <source>
        <strain evidence="5 6">UMB0186</strain>
    </source>
</reference>
<dbReference type="EMBL" id="PNGT01000003">
    <property type="protein sequence ID" value="PMC52605.1"/>
    <property type="molecule type" value="Genomic_DNA"/>
</dbReference>
<dbReference type="GO" id="GO:0046872">
    <property type="term" value="F:metal ion binding"/>
    <property type="evidence" value="ECO:0007669"/>
    <property type="project" value="UniProtKB-KW"/>
</dbReference>
<dbReference type="Proteomes" id="UP000235670">
    <property type="component" value="Unassembled WGS sequence"/>
</dbReference>
<evidence type="ECO:0000256" key="4">
    <source>
        <dbReference type="PIRSR" id="PIRSR602678-1"/>
    </source>
</evidence>
<dbReference type="NCBIfam" id="TIGR00486">
    <property type="entry name" value="YbgI_SA1388"/>
    <property type="match status" value="1"/>
</dbReference>
<dbReference type="PANTHER" id="PTHR13799:SF14">
    <property type="entry name" value="GTP CYCLOHYDROLASE 1 TYPE 2 HOMOLOG"/>
    <property type="match status" value="1"/>
</dbReference>
<dbReference type="RefSeq" id="WP_065378109.1">
    <property type="nucleotide sequence ID" value="NZ_CAUTAO010000002.1"/>
</dbReference>
<evidence type="ECO:0000256" key="2">
    <source>
        <dbReference type="ARBA" id="ARBA00022112"/>
    </source>
</evidence>
<dbReference type="GO" id="GO:0005737">
    <property type="term" value="C:cytoplasm"/>
    <property type="evidence" value="ECO:0007669"/>
    <property type="project" value="TreeGrafter"/>
</dbReference>
<name>A0A2N6SF93_9BACL</name>
<evidence type="ECO:0000256" key="1">
    <source>
        <dbReference type="ARBA" id="ARBA00006964"/>
    </source>
</evidence>
<proteinExistence type="inferred from homology"/>